<keyword evidence="8" id="KW-1133">Transmembrane helix</keyword>
<keyword evidence="9" id="KW-0732">Signal</keyword>
<keyword evidence="4" id="KW-0255">Endonuclease</keyword>
<dbReference type="GO" id="GO:0003676">
    <property type="term" value="F:nucleic acid binding"/>
    <property type="evidence" value="ECO:0007669"/>
    <property type="project" value="InterPro"/>
</dbReference>
<evidence type="ECO:0000256" key="3">
    <source>
        <dbReference type="ARBA" id="ARBA00022723"/>
    </source>
</evidence>
<feature type="signal peptide" evidence="9">
    <location>
        <begin position="1"/>
        <end position="19"/>
    </location>
</feature>
<keyword evidence="2" id="KW-0540">Nuclease</keyword>
<keyword evidence="8" id="KW-0812">Transmembrane</keyword>
<dbReference type="InterPro" id="IPR008947">
    <property type="entry name" value="PLipase_C/P1_nuclease_dom_sf"/>
</dbReference>
<protein>
    <submittedName>
        <fullName evidence="10">S1/P1 Nuclease</fullName>
    </submittedName>
</protein>
<dbReference type="KEGG" id="bmic:BMR1_02g03140"/>
<keyword evidence="3" id="KW-0479">Metal-binding</keyword>
<evidence type="ECO:0000256" key="6">
    <source>
        <dbReference type="ARBA" id="ARBA00023157"/>
    </source>
</evidence>
<name>I7IGF7_BABMR</name>
<evidence type="ECO:0000256" key="5">
    <source>
        <dbReference type="ARBA" id="ARBA00022801"/>
    </source>
</evidence>
<proteinExistence type="inferred from homology"/>
<evidence type="ECO:0000256" key="4">
    <source>
        <dbReference type="ARBA" id="ARBA00022759"/>
    </source>
</evidence>
<dbReference type="GO" id="GO:0046872">
    <property type="term" value="F:metal ion binding"/>
    <property type="evidence" value="ECO:0007669"/>
    <property type="project" value="UniProtKB-KW"/>
</dbReference>
<dbReference type="SUPFAM" id="SSF48537">
    <property type="entry name" value="Phospholipase C/P1 nuclease"/>
    <property type="match status" value="1"/>
</dbReference>
<accession>I7IGF7</accession>
<dbReference type="Pfam" id="PF02265">
    <property type="entry name" value="S1-P1_nuclease"/>
    <property type="match status" value="1"/>
</dbReference>
<evidence type="ECO:0000313" key="11">
    <source>
        <dbReference type="Proteomes" id="UP000002899"/>
    </source>
</evidence>
<dbReference type="AlphaFoldDB" id="I7IGF7"/>
<evidence type="ECO:0000256" key="7">
    <source>
        <dbReference type="ARBA" id="ARBA00023180"/>
    </source>
</evidence>
<dbReference type="OrthoDB" id="441446at2759"/>
<comment type="similarity">
    <text evidence="1">Belongs to the nuclease type I family.</text>
</comment>
<sequence length="373" mass="42860">MDFQTILLLVFPLIPLTWGYSDEGHMTIMAIAYSQLTESQKDKFNKVISSFQYDYPEMNDPIVQAAWFDFIKYEFPHPMDKTLHYEDMQIFGLFHFQNIPYCPEKDGNGNPIPNKYICNEKEGLKRPGSVAAMTHILRSLTVNEGDKKDVKGTCFSWSLQLRILTHVMGDLHQPLHNSDLTTKNFPNGTHGGNSIHAKYNFQCSLHYLWDNDFLTRKGQYPAFTPAEANDKAKILMDKYSKDFFGDRLKNELTGIGNFNKIAMESNEFSPIAYGEIPPTFGKDDIYTPSENYVKKCHEIIEKQLAVAGYRLGNLLAYLLDNMPDHIITMCEHNKNSNSSKSTLLYVLIPLLLFPIVLGSTIFFYKSRTSRRHM</sequence>
<dbReference type="EMBL" id="FO082872">
    <property type="protein sequence ID" value="CCF73781.1"/>
    <property type="molecule type" value="Genomic_DNA"/>
</dbReference>
<dbReference type="Proteomes" id="UP000002899">
    <property type="component" value="Chromosome II"/>
</dbReference>
<feature type="transmembrane region" description="Helical" evidence="8">
    <location>
        <begin position="343"/>
        <end position="364"/>
    </location>
</feature>
<dbReference type="InterPro" id="IPR003154">
    <property type="entry name" value="S1/P1nuclease"/>
</dbReference>
<dbReference type="GO" id="GO:0004519">
    <property type="term" value="F:endonuclease activity"/>
    <property type="evidence" value="ECO:0007669"/>
    <property type="project" value="UniProtKB-KW"/>
</dbReference>
<reference evidence="10 11" key="2">
    <citation type="journal article" date="2013" name="PLoS ONE">
        <title>Whole genome mapping and re-organization of the nuclear and mitochondrial genomes of Babesia microti isolates.</title>
        <authorList>
            <person name="Cornillot E."/>
            <person name="Dassouli A."/>
            <person name="Garg A."/>
            <person name="Pachikara N."/>
            <person name="Randazzo S."/>
            <person name="Depoix D."/>
            <person name="Carcy B."/>
            <person name="Delbecq S."/>
            <person name="Frutos R."/>
            <person name="Silva J.C."/>
            <person name="Sutton R."/>
            <person name="Krause P.J."/>
            <person name="Mamoun C.B."/>
        </authorList>
    </citation>
    <scope>NUCLEOTIDE SEQUENCE [LARGE SCALE GENOMIC DNA]</scope>
    <source>
        <strain evidence="10 11">RI</strain>
    </source>
</reference>
<reference evidence="10 11" key="3">
    <citation type="journal article" date="2016" name="Sci. Rep.">
        <title>Genome-wide diversity and gene expression profiling of Babesia microti isolates identify polymorphic genes that mediate host-pathogen interactions.</title>
        <authorList>
            <person name="Silva J.C."/>
            <person name="Cornillot E."/>
            <person name="McCracken C."/>
            <person name="Usmani-Brown S."/>
            <person name="Dwivedi A."/>
            <person name="Ifeonu O.O."/>
            <person name="Crabtree J."/>
            <person name="Gotia H.T."/>
            <person name="Virji A.Z."/>
            <person name="Reynes C."/>
            <person name="Colinge J."/>
            <person name="Kumar V."/>
            <person name="Lawres L."/>
            <person name="Pazzi J.E."/>
            <person name="Pablo J.V."/>
            <person name="Hung C."/>
            <person name="Brancato J."/>
            <person name="Kumari P."/>
            <person name="Orvis J."/>
            <person name="Tretina K."/>
            <person name="Chibucos M."/>
            <person name="Ott S."/>
            <person name="Sadzewicz L."/>
            <person name="Sengamalay N."/>
            <person name="Shetty A.C."/>
            <person name="Su Q."/>
            <person name="Tallon L."/>
            <person name="Fraser C.M."/>
            <person name="Frutos R."/>
            <person name="Molina D.M."/>
            <person name="Krause P.J."/>
            <person name="Ben Mamoun C."/>
        </authorList>
    </citation>
    <scope>NUCLEOTIDE SEQUENCE [LARGE SCALE GENOMIC DNA]</scope>
    <source>
        <strain evidence="10 11">RI</strain>
    </source>
</reference>
<dbReference type="Gene3D" id="1.10.575.10">
    <property type="entry name" value="P1 Nuclease"/>
    <property type="match status" value="1"/>
</dbReference>
<evidence type="ECO:0000256" key="2">
    <source>
        <dbReference type="ARBA" id="ARBA00022722"/>
    </source>
</evidence>
<gene>
    <name evidence="10" type="ORF">BMR1_02g03140</name>
</gene>
<keyword evidence="7" id="KW-0325">Glycoprotein</keyword>
<dbReference type="CDD" id="cd11010">
    <property type="entry name" value="S1-P1_nuclease"/>
    <property type="match status" value="1"/>
</dbReference>
<keyword evidence="6" id="KW-1015">Disulfide bond</keyword>
<dbReference type="OMA" id="GRTNTFV"/>
<organism evidence="10 11">
    <name type="scientific">Babesia microti (strain RI)</name>
    <dbReference type="NCBI Taxonomy" id="1133968"/>
    <lineage>
        <taxon>Eukaryota</taxon>
        <taxon>Sar</taxon>
        <taxon>Alveolata</taxon>
        <taxon>Apicomplexa</taxon>
        <taxon>Aconoidasida</taxon>
        <taxon>Piroplasmida</taxon>
        <taxon>Babesiidae</taxon>
        <taxon>Babesia</taxon>
    </lineage>
</organism>
<dbReference type="PANTHER" id="PTHR33146">
    <property type="entry name" value="ENDONUCLEASE 4"/>
    <property type="match status" value="1"/>
</dbReference>
<dbReference type="GeneID" id="24424410"/>
<evidence type="ECO:0000256" key="9">
    <source>
        <dbReference type="SAM" id="SignalP"/>
    </source>
</evidence>
<reference evidence="10 11" key="1">
    <citation type="journal article" date="2012" name="Nucleic Acids Res.">
        <title>Sequencing of the smallest Apicomplexan genome from the human pathogen Babesia microti.</title>
        <authorList>
            <person name="Cornillot E."/>
            <person name="Hadj-Kaddour K."/>
            <person name="Dassouli A."/>
            <person name="Noel B."/>
            <person name="Ranwez V."/>
            <person name="Vacherie B."/>
            <person name="Augagneur Y."/>
            <person name="Bres V."/>
            <person name="Duclos A."/>
            <person name="Randazzo S."/>
            <person name="Carcy B."/>
            <person name="Debierre-Grockiego F."/>
            <person name="Delbecq S."/>
            <person name="Moubri-Menage K."/>
            <person name="Shams-Eldin H."/>
            <person name="Usmani-Brown S."/>
            <person name="Bringaud F."/>
            <person name="Wincker P."/>
            <person name="Vivares C.P."/>
            <person name="Schwarz R.T."/>
            <person name="Schetters T.P."/>
            <person name="Krause P.J."/>
            <person name="Gorenflot A."/>
            <person name="Berry V."/>
            <person name="Barbe V."/>
            <person name="Ben Mamoun C."/>
        </authorList>
    </citation>
    <scope>NUCLEOTIDE SEQUENCE [LARGE SCALE GENOMIC DNA]</scope>
    <source>
        <strain evidence="10 11">RI</strain>
    </source>
</reference>
<dbReference type="PANTHER" id="PTHR33146:SF10">
    <property type="entry name" value="STRAND-SPECIFIC NUCLEASE, PUTATIVE-RELATED"/>
    <property type="match status" value="1"/>
</dbReference>
<evidence type="ECO:0000256" key="1">
    <source>
        <dbReference type="ARBA" id="ARBA00009547"/>
    </source>
</evidence>
<feature type="chain" id="PRO_5003710949" evidence="9">
    <location>
        <begin position="20"/>
        <end position="373"/>
    </location>
</feature>
<dbReference type="VEuPathDB" id="PiroplasmaDB:BMR1_02g03140"/>
<evidence type="ECO:0000256" key="8">
    <source>
        <dbReference type="SAM" id="Phobius"/>
    </source>
</evidence>
<keyword evidence="11" id="KW-1185">Reference proteome</keyword>
<keyword evidence="8" id="KW-0472">Membrane</keyword>
<evidence type="ECO:0000313" key="10">
    <source>
        <dbReference type="EMBL" id="CCF73781.1"/>
    </source>
</evidence>
<keyword evidence="5" id="KW-0378">Hydrolase</keyword>
<dbReference type="GO" id="GO:0016788">
    <property type="term" value="F:hydrolase activity, acting on ester bonds"/>
    <property type="evidence" value="ECO:0007669"/>
    <property type="project" value="InterPro"/>
</dbReference>
<dbReference type="GO" id="GO:0006308">
    <property type="term" value="P:DNA catabolic process"/>
    <property type="evidence" value="ECO:0007669"/>
    <property type="project" value="InterPro"/>
</dbReference>
<dbReference type="RefSeq" id="XP_012648390.1">
    <property type="nucleotide sequence ID" value="XM_012792936.1"/>
</dbReference>